<gene>
    <name evidence="2" type="ORF">MIMGU_mgv1a0123772mg</name>
</gene>
<protein>
    <submittedName>
        <fullName evidence="2">Uncharacterized protein</fullName>
    </submittedName>
</protein>
<name>A0A022QZN2_ERYGU</name>
<sequence length="145" mass="16776">VTWTHLHRWRSPRTSSPFPTQNRNHINRTWAIPPRQTGVFRPSFRSSTATYLHLPVFRPCCSPFSGSRRRLTPLPSETRLLPSDSRAWTPPPPCPRSCRNNWPGSVDPCAPARPPRRRNIPARLDCPPLPPPPRIWPSNSKRKRR</sequence>
<organism evidence="2 3">
    <name type="scientific">Erythranthe guttata</name>
    <name type="common">Yellow monkey flower</name>
    <name type="synonym">Mimulus guttatus</name>
    <dbReference type="NCBI Taxonomy" id="4155"/>
    <lineage>
        <taxon>Eukaryota</taxon>
        <taxon>Viridiplantae</taxon>
        <taxon>Streptophyta</taxon>
        <taxon>Embryophyta</taxon>
        <taxon>Tracheophyta</taxon>
        <taxon>Spermatophyta</taxon>
        <taxon>Magnoliopsida</taxon>
        <taxon>eudicotyledons</taxon>
        <taxon>Gunneridae</taxon>
        <taxon>Pentapetalae</taxon>
        <taxon>asterids</taxon>
        <taxon>lamiids</taxon>
        <taxon>Lamiales</taxon>
        <taxon>Phrymaceae</taxon>
        <taxon>Erythranthe</taxon>
    </lineage>
</organism>
<accession>A0A022QZN2</accession>
<dbReference type="AlphaFoldDB" id="A0A022QZN2"/>
<dbReference type="EMBL" id="KI630880">
    <property type="protein sequence ID" value="EYU32010.1"/>
    <property type="molecule type" value="Genomic_DNA"/>
</dbReference>
<reference evidence="2 3" key="1">
    <citation type="journal article" date="2013" name="Proc. Natl. Acad. Sci. U.S.A.">
        <title>Fine-scale variation in meiotic recombination in Mimulus inferred from population shotgun sequencing.</title>
        <authorList>
            <person name="Hellsten U."/>
            <person name="Wright K.M."/>
            <person name="Jenkins J."/>
            <person name="Shu S."/>
            <person name="Yuan Y."/>
            <person name="Wessler S.R."/>
            <person name="Schmutz J."/>
            <person name="Willis J.H."/>
            <person name="Rokhsar D.S."/>
        </authorList>
    </citation>
    <scope>NUCLEOTIDE SEQUENCE [LARGE SCALE GENOMIC DNA]</scope>
    <source>
        <strain evidence="3">cv. DUN x IM62</strain>
    </source>
</reference>
<evidence type="ECO:0000256" key="1">
    <source>
        <dbReference type="SAM" id="MobiDB-lite"/>
    </source>
</evidence>
<evidence type="ECO:0000313" key="3">
    <source>
        <dbReference type="Proteomes" id="UP000030748"/>
    </source>
</evidence>
<keyword evidence="3" id="KW-1185">Reference proteome</keyword>
<feature type="non-terminal residue" evidence="2">
    <location>
        <position position="1"/>
    </location>
</feature>
<proteinExistence type="predicted"/>
<feature type="region of interest" description="Disordered" evidence="1">
    <location>
        <begin position="65"/>
        <end position="145"/>
    </location>
</feature>
<dbReference type="Proteomes" id="UP000030748">
    <property type="component" value="Unassembled WGS sequence"/>
</dbReference>
<evidence type="ECO:0000313" key="2">
    <source>
        <dbReference type="EMBL" id="EYU32010.1"/>
    </source>
</evidence>